<evidence type="ECO:0000256" key="3">
    <source>
        <dbReference type="ARBA" id="ARBA00022989"/>
    </source>
</evidence>
<dbReference type="RefSeq" id="WP_142836158.1">
    <property type="nucleotide sequence ID" value="NZ_VFSV01000063.1"/>
</dbReference>
<evidence type="ECO:0000313" key="8">
    <source>
        <dbReference type="Proteomes" id="UP000318590"/>
    </source>
</evidence>
<keyword evidence="8" id="KW-1185">Reference proteome</keyword>
<feature type="transmembrane region" description="Helical" evidence="5">
    <location>
        <begin position="74"/>
        <end position="93"/>
    </location>
</feature>
<dbReference type="AlphaFoldDB" id="A0A547PKX7"/>
<feature type="transmembrane region" description="Helical" evidence="5">
    <location>
        <begin position="37"/>
        <end position="54"/>
    </location>
</feature>
<keyword evidence="4 5" id="KW-0472">Membrane</keyword>
<feature type="transmembrane region" description="Helical" evidence="5">
    <location>
        <begin position="139"/>
        <end position="159"/>
    </location>
</feature>
<keyword evidence="2 5" id="KW-0812">Transmembrane</keyword>
<reference evidence="7 8" key="1">
    <citation type="submission" date="2019-06" db="EMBL/GenBank/DDBJ databases">
        <title>Paenimaribius caenipelagi gen. nov., sp. nov., isolated from a tidal flat.</title>
        <authorList>
            <person name="Yoon J.-H."/>
        </authorList>
    </citation>
    <scope>NUCLEOTIDE SEQUENCE [LARGE SCALE GENOMIC DNA]</scope>
    <source>
        <strain evidence="7 8">JBTF-M29</strain>
    </source>
</reference>
<feature type="transmembrane region" description="Helical" evidence="5">
    <location>
        <begin position="203"/>
        <end position="224"/>
    </location>
</feature>
<accession>A0A547PKX7</accession>
<dbReference type="EMBL" id="VFSV01000063">
    <property type="protein sequence ID" value="TRD14799.1"/>
    <property type="molecule type" value="Genomic_DNA"/>
</dbReference>
<gene>
    <name evidence="7" type="ORF">FEV53_18280</name>
</gene>
<evidence type="ECO:0000256" key="5">
    <source>
        <dbReference type="SAM" id="Phobius"/>
    </source>
</evidence>
<comment type="caution">
    <text evidence="7">The sequence shown here is derived from an EMBL/GenBank/DDBJ whole genome shotgun (WGS) entry which is preliminary data.</text>
</comment>
<proteinExistence type="predicted"/>
<sequence>MGWIEFALAMGVFLISHRLPAMLGVKSKLTNALGQRGYTVLFSVVSLVLLWWVFAAAGRAPVIPLWEQSAAARWLLNLTMPVVILLAVFGVGAPNPFAFEGRPQGFDPVHPGIVGLTRQPLLWALILWSGAHLLANGDLAHVILFGSFLLFSAMGLRIVERRRRRIMGADPWNEAARRTGLVPFAALLRGRWRPQALPSLPRLGLAIGLWVVLLALHAPVIGVSPLP</sequence>
<evidence type="ECO:0000256" key="4">
    <source>
        <dbReference type="ARBA" id="ARBA00023136"/>
    </source>
</evidence>
<evidence type="ECO:0000259" key="6">
    <source>
        <dbReference type="Pfam" id="PF07298"/>
    </source>
</evidence>
<evidence type="ECO:0000256" key="2">
    <source>
        <dbReference type="ARBA" id="ARBA00022692"/>
    </source>
</evidence>
<protein>
    <submittedName>
        <fullName evidence="7">NnrU family protein</fullName>
    </submittedName>
</protein>
<dbReference type="OrthoDB" id="7828645at2"/>
<dbReference type="GO" id="GO:0016020">
    <property type="term" value="C:membrane"/>
    <property type="evidence" value="ECO:0007669"/>
    <property type="project" value="UniProtKB-SubCell"/>
</dbReference>
<dbReference type="InterPro" id="IPR009915">
    <property type="entry name" value="NnrU_dom"/>
</dbReference>
<organism evidence="7 8">
    <name type="scientific">Palleronia caenipelagi</name>
    <dbReference type="NCBI Taxonomy" id="2489174"/>
    <lineage>
        <taxon>Bacteria</taxon>
        <taxon>Pseudomonadati</taxon>
        <taxon>Pseudomonadota</taxon>
        <taxon>Alphaproteobacteria</taxon>
        <taxon>Rhodobacterales</taxon>
        <taxon>Roseobacteraceae</taxon>
        <taxon>Palleronia</taxon>
    </lineage>
</organism>
<comment type="subcellular location">
    <subcellularLocation>
        <location evidence="1">Membrane</location>
        <topology evidence="1">Multi-pass membrane protein</topology>
    </subcellularLocation>
</comment>
<feature type="domain" description="NnrU" evidence="6">
    <location>
        <begin position="6"/>
        <end position="225"/>
    </location>
</feature>
<evidence type="ECO:0000313" key="7">
    <source>
        <dbReference type="EMBL" id="TRD14799.1"/>
    </source>
</evidence>
<dbReference type="Proteomes" id="UP000318590">
    <property type="component" value="Unassembled WGS sequence"/>
</dbReference>
<keyword evidence="3 5" id="KW-1133">Transmembrane helix</keyword>
<evidence type="ECO:0000256" key="1">
    <source>
        <dbReference type="ARBA" id="ARBA00004141"/>
    </source>
</evidence>
<dbReference type="Pfam" id="PF07298">
    <property type="entry name" value="NnrU"/>
    <property type="match status" value="1"/>
</dbReference>
<name>A0A547PKX7_9RHOB</name>